<evidence type="ECO:0000313" key="2">
    <source>
        <dbReference type="Proteomes" id="UP000002195"/>
    </source>
</evidence>
<dbReference type="RefSeq" id="XP_637881.1">
    <property type="nucleotide sequence ID" value="XM_632789.1"/>
</dbReference>
<proteinExistence type="predicted"/>
<dbReference type="GlyGen" id="Q54M67">
    <property type="glycosylation" value="1 site"/>
</dbReference>
<reference evidence="1 2" key="1">
    <citation type="journal article" date="2005" name="Nature">
        <title>The genome of the social amoeba Dictyostelium discoideum.</title>
        <authorList>
            <consortium name="The Dictyostelium discoideum Sequencing Consortium"/>
            <person name="Eichinger L."/>
            <person name="Pachebat J.A."/>
            <person name="Glockner G."/>
            <person name="Rajandream M.A."/>
            <person name="Sucgang R."/>
            <person name="Berriman M."/>
            <person name="Song J."/>
            <person name="Olsen R."/>
            <person name="Szafranski K."/>
            <person name="Xu Q."/>
            <person name="Tunggal B."/>
            <person name="Kummerfeld S."/>
            <person name="Madera M."/>
            <person name="Konfortov B.A."/>
            <person name="Rivero F."/>
            <person name="Bankier A.T."/>
            <person name="Lehmann R."/>
            <person name="Hamlin N."/>
            <person name="Davies R."/>
            <person name="Gaudet P."/>
            <person name="Fey P."/>
            <person name="Pilcher K."/>
            <person name="Chen G."/>
            <person name="Saunders D."/>
            <person name="Sodergren E."/>
            <person name="Davis P."/>
            <person name="Kerhornou A."/>
            <person name="Nie X."/>
            <person name="Hall N."/>
            <person name="Anjard C."/>
            <person name="Hemphill L."/>
            <person name="Bason N."/>
            <person name="Farbrother P."/>
            <person name="Desany B."/>
            <person name="Just E."/>
            <person name="Morio T."/>
            <person name="Rost R."/>
            <person name="Churcher C."/>
            <person name="Cooper J."/>
            <person name="Haydock S."/>
            <person name="van Driessche N."/>
            <person name="Cronin A."/>
            <person name="Goodhead I."/>
            <person name="Muzny D."/>
            <person name="Mourier T."/>
            <person name="Pain A."/>
            <person name="Lu M."/>
            <person name="Harper D."/>
            <person name="Lindsay R."/>
            <person name="Hauser H."/>
            <person name="James K."/>
            <person name="Quiles M."/>
            <person name="Madan Babu M."/>
            <person name="Saito T."/>
            <person name="Buchrieser C."/>
            <person name="Wardroper A."/>
            <person name="Felder M."/>
            <person name="Thangavelu M."/>
            <person name="Johnson D."/>
            <person name="Knights A."/>
            <person name="Loulseged H."/>
            <person name="Mungall K."/>
            <person name="Oliver K."/>
            <person name="Price C."/>
            <person name="Quail M.A."/>
            <person name="Urushihara H."/>
            <person name="Hernandez J."/>
            <person name="Rabbinowitsch E."/>
            <person name="Steffen D."/>
            <person name="Sanders M."/>
            <person name="Ma J."/>
            <person name="Kohara Y."/>
            <person name="Sharp S."/>
            <person name="Simmonds M."/>
            <person name="Spiegler S."/>
            <person name="Tivey A."/>
            <person name="Sugano S."/>
            <person name="White B."/>
            <person name="Walker D."/>
            <person name="Woodward J."/>
            <person name="Winckler T."/>
            <person name="Tanaka Y."/>
            <person name="Shaulsky G."/>
            <person name="Schleicher M."/>
            <person name="Weinstock G."/>
            <person name="Rosenthal A."/>
            <person name="Cox E.C."/>
            <person name="Chisholm R.L."/>
            <person name="Gibbs R."/>
            <person name="Loomis W.F."/>
            <person name="Platzer M."/>
            <person name="Kay R.R."/>
            <person name="Williams J."/>
            <person name="Dear P.H."/>
            <person name="Noegel A.A."/>
            <person name="Barrell B."/>
            <person name="Kuspa A."/>
        </authorList>
    </citation>
    <scope>NUCLEOTIDE SEQUENCE [LARGE SCALE GENOMIC DNA]</scope>
    <source>
        <strain evidence="1 2">AX4</strain>
    </source>
</reference>
<dbReference type="InParanoid" id="Q54M67"/>
<dbReference type="EMBL" id="AAFI02000085">
    <property type="protein sequence ID" value="EAL64370.1"/>
    <property type="molecule type" value="Genomic_DNA"/>
</dbReference>
<comment type="caution">
    <text evidence="1">The sequence shown here is derived from an EMBL/GenBank/DDBJ whole genome shotgun (WGS) entry which is preliminary data.</text>
</comment>
<evidence type="ECO:0000313" key="1">
    <source>
        <dbReference type="EMBL" id="EAL64370.1"/>
    </source>
</evidence>
<dbReference type="Gene3D" id="1.25.40.20">
    <property type="entry name" value="Ankyrin repeat-containing domain"/>
    <property type="match status" value="2"/>
</dbReference>
<dbReference type="Proteomes" id="UP000002195">
    <property type="component" value="Unassembled WGS sequence"/>
</dbReference>
<organism evidence="1 2">
    <name type="scientific">Dictyostelium discoideum</name>
    <name type="common">Social amoeba</name>
    <dbReference type="NCBI Taxonomy" id="44689"/>
    <lineage>
        <taxon>Eukaryota</taxon>
        <taxon>Amoebozoa</taxon>
        <taxon>Evosea</taxon>
        <taxon>Eumycetozoa</taxon>
        <taxon>Dictyostelia</taxon>
        <taxon>Dictyosteliales</taxon>
        <taxon>Dictyosteliaceae</taxon>
        <taxon>Dictyostelium</taxon>
    </lineage>
</organism>
<sequence length="1288" mass="149189">MEKVKILKEYLENNNYTIIKEQVGQLVKDVHEVGRILYYLELDTILIEGDNILKNNDDSLIQEIPRLTYHSSWFPNGKLILNKLANLPTPGIVLSQFCNIFKITLRELNSVKEKDEESNTESVLHLIVNSNNTKTDMKIDQIRELVMIGTNINIMEYNGIEQYTILDCAASKKNIELFKALIDMGAGENAARSNNFQFYKELSYETKIHIKPYMKKLLQRNLMVYNKLCFEQLFPNINYKIKTASYGIRSITHNQFKLLFSDNNNFPFGSTTTTTTTSTNTNNKLKLIEDEKLGLAMIVEFEPKFPTIDKLKNRLIQGILGLDIFLESEFSLIKFNKTTIYPILIKEHQGSTKNNLILHDLILSNDTDKLNNLDSSSISKLIVSSIVVNPSGGTLSDFIVSLIGDENNKHAQKYKLIPINTGSAFSAADKVGTFLYFLKEMNDTVHSDVIDKIEKLDVHEFLSKWFGAIPTYNLLSQNLVSNKKIYNIEQGQNEYYVGAQFQPDEIRSLYSKLFKLKSSLLKKRKKPITHWKLLEILEPITYYIYKKHIEKTSNQSLIKRCEEFYQKQNVLPQLRNYNPNLQVDYQMEIDKIKNEENLIKNLKSKFPQNLENKFLFNQLTYINAEKLFKSLDFSKLSKDQFPNYIKNLFENQDEIRKFQILNCKFFTTDNLLNSKFLNSITKLSIVNCSSFKGLHGKSTYLFAKLSTSSEFLKLKSLVELKIIGCKEFITLKIDTPNLKYLSTRNCPNLSDFDVKSPKLKKLEIQGNMVDLRNWEFLEILIANNVTAIEKIKISNNKKLKVLDLDGCSSLSKISSDCCCNVLETLKTNNTIIKNDNTQLLTELNNSKTIFIYGDCNTKNQLKSIIIKKTQQYLIINEKLYKLKFECENYDNQTIPKSNDSILFLIDESIPIIDAKNQIFKLTKEINQSSIVNVIYFGNDQSYIMVLDSEEVKGEPKINITKFSEKYGKYKIQCLKEIIECFLNKKQFQQQCINIEQTLTGKIDKELNEIYSSFELNELKVVEILNKLEGWDYNELFKFLNIKINNINIKINSNNNNNLIINLKKFYFICKIQDGDKVDFSKILKELDRQFPQINNEVLKCSENEGLINFQFTSTILLTRIIESGCLSSFYWFVKRNPLLLDDISLDVDKEFQRDGSPICFLVRYNCMEIIRWLKRNGYLNELMLKAAILKSCSLGKMKITQLLLDLGADYTFIYSDEDNLPLSPIFFALNSNNKALVILLVEKSKENGDPLFKLKNSRGELITLTSKNPEINQYISLQQNNFNRNKNI</sequence>
<dbReference type="PANTHER" id="PTHR46433:SF1">
    <property type="entry name" value="ANKYRIN REPEAT-CONTAINING PROTEIN"/>
    <property type="match status" value="1"/>
</dbReference>
<dbReference type="InterPro" id="IPR036770">
    <property type="entry name" value="Ankyrin_rpt-contain_sf"/>
</dbReference>
<keyword evidence="2" id="KW-1185">Reference proteome</keyword>
<dbReference type="SUPFAM" id="SSF48403">
    <property type="entry name" value="Ankyrin repeat"/>
    <property type="match status" value="2"/>
</dbReference>
<protein>
    <submittedName>
        <fullName evidence="1">Uncharacterized protein</fullName>
    </submittedName>
</protein>
<dbReference type="AlphaFoldDB" id="Q54M67"/>
<dbReference type="SUPFAM" id="SSF52047">
    <property type="entry name" value="RNI-like"/>
    <property type="match status" value="1"/>
</dbReference>
<dbReference type="PANTHER" id="PTHR46433">
    <property type="entry name" value="ANK_REP_REGION DOMAIN-CONTAINING PROTEIN-RELATED"/>
    <property type="match status" value="1"/>
</dbReference>
<dbReference type="VEuPathDB" id="AmoebaDB:DDB_G0286155"/>
<dbReference type="eggNOG" id="ENOG502SY54">
    <property type="taxonomic scope" value="Eukaryota"/>
</dbReference>
<gene>
    <name evidence="1" type="ORF">DDB_G0286155</name>
</gene>
<dbReference type="PaxDb" id="44689-DDB0186840"/>
<dbReference type="HOGENOM" id="CLU_262499_0_0_1"/>
<dbReference type="GeneID" id="8625478"/>
<name>Q54M67_DICDI</name>
<dbReference type="KEGG" id="ddi:DDB_G0286155"/>
<accession>Q54M67</accession>